<dbReference type="Gene3D" id="3.40.50.720">
    <property type="entry name" value="NAD(P)-binding Rossmann-like Domain"/>
    <property type="match status" value="1"/>
</dbReference>
<gene>
    <name evidence="2" type="ORF">LJ657_02825</name>
</gene>
<dbReference type="InterPro" id="IPR002204">
    <property type="entry name" value="3-OH-isobutyrate_DH-rel_CS"/>
</dbReference>
<evidence type="ECO:0000259" key="1">
    <source>
        <dbReference type="Pfam" id="PF03446"/>
    </source>
</evidence>
<dbReference type="SUPFAM" id="SSF51735">
    <property type="entry name" value="NAD(P)-binding Rossmann-fold domains"/>
    <property type="match status" value="1"/>
</dbReference>
<dbReference type="EMBL" id="JAJSBI010000001">
    <property type="protein sequence ID" value="MCD9872620.1"/>
    <property type="molecule type" value="Genomic_DNA"/>
</dbReference>
<organism evidence="2 3">
    <name type="scientific">Streptomyces guryensis</name>
    <dbReference type="NCBI Taxonomy" id="2886947"/>
    <lineage>
        <taxon>Bacteria</taxon>
        <taxon>Bacillati</taxon>
        <taxon>Actinomycetota</taxon>
        <taxon>Actinomycetes</taxon>
        <taxon>Kitasatosporales</taxon>
        <taxon>Streptomycetaceae</taxon>
        <taxon>Streptomyces</taxon>
    </lineage>
</organism>
<dbReference type="PROSITE" id="PS00895">
    <property type="entry name" value="3_HYDROXYISOBUT_DH"/>
    <property type="match status" value="1"/>
</dbReference>
<dbReference type="InterPro" id="IPR006115">
    <property type="entry name" value="6PGDH_NADP-bd"/>
</dbReference>
<proteinExistence type="predicted"/>
<evidence type="ECO:0000313" key="2">
    <source>
        <dbReference type="EMBL" id="MCD9872620.1"/>
    </source>
</evidence>
<accession>A0A9Q3VKN9</accession>
<dbReference type="InterPro" id="IPR051265">
    <property type="entry name" value="HIBADH-related_NP60_sf"/>
</dbReference>
<dbReference type="GO" id="GO:0050661">
    <property type="term" value="F:NADP binding"/>
    <property type="evidence" value="ECO:0007669"/>
    <property type="project" value="InterPro"/>
</dbReference>
<evidence type="ECO:0000313" key="3">
    <source>
        <dbReference type="Proteomes" id="UP001108029"/>
    </source>
</evidence>
<name>A0A9Q3VKN9_9ACTN</name>
<dbReference type="Pfam" id="PF03446">
    <property type="entry name" value="NAD_binding_2"/>
    <property type="match status" value="1"/>
</dbReference>
<dbReference type="PANTHER" id="PTHR43580:SF2">
    <property type="entry name" value="CYTOKINE-LIKE NUCLEAR FACTOR N-PAC"/>
    <property type="match status" value="1"/>
</dbReference>
<feature type="domain" description="6-phosphogluconate dehydrogenase NADP-binding" evidence="1">
    <location>
        <begin position="12"/>
        <end position="141"/>
    </location>
</feature>
<dbReference type="AlphaFoldDB" id="A0A9Q3VKN9"/>
<dbReference type="InterPro" id="IPR036291">
    <property type="entry name" value="NAD(P)-bd_dom_sf"/>
</dbReference>
<dbReference type="PANTHER" id="PTHR43580">
    <property type="entry name" value="OXIDOREDUCTASE GLYR1-RELATED"/>
    <property type="match status" value="1"/>
</dbReference>
<dbReference type="GO" id="GO:0016054">
    <property type="term" value="P:organic acid catabolic process"/>
    <property type="evidence" value="ECO:0007669"/>
    <property type="project" value="UniProtKB-ARBA"/>
</dbReference>
<protein>
    <submittedName>
        <fullName evidence="2">NAD(P)-binding domain-containing protein</fullName>
    </submittedName>
</protein>
<dbReference type="Proteomes" id="UP001108029">
    <property type="component" value="Unassembled WGS sequence"/>
</dbReference>
<dbReference type="RefSeq" id="WP_232646563.1">
    <property type="nucleotide sequence ID" value="NZ_JAJSBI010000001.1"/>
</dbReference>
<dbReference type="GO" id="GO:0016491">
    <property type="term" value="F:oxidoreductase activity"/>
    <property type="evidence" value="ECO:0007669"/>
    <property type="project" value="InterPro"/>
</dbReference>
<comment type="caution">
    <text evidence="2">The sequence shown here is derived from an EMBL/GenBank/DDBJ whole genome shotgun (WGS) entry which is preliminary data.</text>
</comment>
<keyword evidence="3" id="KW-1185">Reference proteome</keyword>
<sequence length="172" mass="17724">MPQMDQTAQMDRIAFLGLGHMGAPMARRLLAAGHPLTVWNRTAAKAAPLVAEGAVLAAPPAHAVREADVVITTVADPAALDAVAGEIVPALRPGTHWIEMPTVGPDAVRELAARAGESATVIDAPVKDLALATKAAELPAMEAALDHYRRTAADPALADADLSHEAAGIRTS</sequence>
<reference evidence="2" key="1">
    <citation type="submission" date="2021-12" db="EMBL/GenBank/DDBJ databases">
        <authorList>
            <person name="Lee J.-H."/>
            <person name="Kim S.-B."/>
        </authorList>
    </citation>
    <scope>NUCLEOTIDE SEQUENCE</scope>
    <source>
        <strain evidence="2">NR30</strain>
    </source>
</reference>